<evidence type="ECO:0000313" key="3">
    <source>
        <dbReference type="Proteomes" id="UP000183028"/>
    </source>
</evidence>
<dbReference type="EMBL" id="FNYK01000003">
    <property type="protein sequence ID" value="SEI41180.1"/>
    <property type="molecule type" value="Genomic_DNA"/>
</dbReference>
<dbReference type="eggNOG" id="ENOG5032VGX">
    <property type="taxonomic scope" value="Bacteria"/>
</dbReference>
<dbReference type="RefSeq" id="WP_033161953.1">
    <property type="nucleotide sequence ID" value="NZ_FNYK01000003.1"/>
</dbReference>
<evidence type="ECO:0000256" key="1">
    <source>
        <dbReference type="SAM" id="Phobius"/>
    </source>
</evidence>
<reference evidence="3" key="1">
    <citation type="submission" date="2016-10" db="EMBL/GenBank/DDBJ databases">
        <authorList>
            <person name="Varghese N."/>
        </authorList>
    </citation>
    <scope>NUCLEOTIDE SEQUENCE [LARGE SCALE GENOMIC DNA]</scope>
    <source>
        <strain evidence="3">DSM 20406</strain>
    </source>
</reference>
<accession>A0A1H6QNY2</accession>
<proteinExistence type="predicted"/>
<dbReference type="Proteomes" id="UP000183028">
    <property type="component" value="Unassembled WGS sequence"/>
</dbReference>
<dbReference type="InterPro" id="IPR025962">
    <property type="entry name" value="SdpI/YhfL"/>
</dbReference>
<feature type="transmembrane region" description="Helical" evidence="1">
    <location>
        <begin position="59"/>
        <end position="78"/>
    </location>
</feature>
<keyword evidence="1" id="KW-0812">Transmembrane</keyword>
<keyword evidence="1" id="KW-0472">Membrane</keyword>
<evidence type="ECO:0000313" key="2">
    <source>
        <dbReference type="EMBL" id="SEI41180.1"/>
    </source>
</evidence>
<dbReference type="AlphaFoldDB" id="A0A1H6QNY2"/>
<dbReference type="OrthoDB" id="3173919at2"/>
<organism evidence="2 3">
    <name type="scientific">Sharpea azabuensis</name>
    <dbReference type="NCBI Taxonomy" id="322505"/>
    <lineage>
        <taxon>Bacteria</taxon>
        <taxon>Bacillati</taxon>
        <taxon>Bacillota</taxon>
        <taxon>Erysipelotrichia</taxon>
        <taxon>Erysipelotrichales</taxon>
        <taxon>Coprobacillaceae</taxon>
        <taxon>Sharpea</taxon>
    </lineage>
</organism>
<feature type="transmembrane region" description="Helical" evidence="1">
    <location>
        <begin position="6"/>
        <end position="23"/>
    </location>
</feature>
<name>A0A1H6QNY2_9FIRM</name>
<dbReference type="GeneID" id="54119358"/>
<keyword evidence="1" id="KW-1133">Transmembrane helix</keyword>
<sequence>MKYFFMIIDYSIPLFMIFSYPWWKKIANGDISQYSGMRTTRSMENKENWKKAQLLCGKYCVRVGIVLLVLVVLLRFLKLLAMEWNSVLIASINILALLAITYAVNKQI</sequence>
<protein>
    <submittedName>
        <fullName evidence="2">SdpI/YhfL protein family protein</fullName>
    </submittedName>
</protein>
<dbReference type="STRING" id="322505.SAMN04487836_11623"/>
<keyword evidence="3" id="KW-1185">Reference proteome</keyword>
<gene>
    <name evidence="2" type="ORF">SAMN04487834_10039</name>
</gene>
<dbReference type="Pfam" id="PF13630">
    <property type="entry name" value="SdpI"/>
    <property type="match status" value="1"/>
</dbReference>
<feature type="transmembrane region" description="Helical" evidence="1">
    <location>
        <begin position="84"/>
        <end position="104"/>
    </location>
</feature>